<proteinExistence type="predicted"/>
<organism evidence="3 4">
    <name type="scientific">Actinacidiphila yanglinensis</name>
    <dbReference type="NCBI Taxonomy" id="310779"/>
    <lineage>
        <taxon>Bacteria</taxon>
        <taxon>Bacillati</taxon>
        <taxon>Actinomycetota</taxon>
        <taxon>Actinomycetes</taxon>
        <taxon>Kitasatosporales</taxon>
        <taxon>Streptomycetaceae</taxon>
        <taxon>Actinacidiphila</taxon>
    </lineage>
</organism>
<keyword evidence="1" id="KW-0560">Oxidoreductase</keyword>
<dbReference type="PANTHER" id="PTHR48083:SF19">
    <property type="entry name" value="FLAVIN-DEPENDENT MONOOXYGENASE, OXYGENASE SUBUNIT HSAA"/>
    <property type="match status" value="1"/>
</dbReference>
<dbReference type="InterPro" id="IPR013107">
    <property type="entry name" value="Acyl-CoA_DH_C"/>
</dbReference>
<dbReference type="InterPro" id="IPR009100">
    <property type="entry name" value="AcylCoA_DH/oxidase_NM_dom_sf"/>
</dbReference>
<dbReference type="GO" id="GO:0005737">
    <property type="term" value="C:cytoplasm"/>
    <property type="evidence" value="ECO:0007669"/>
    <property type="project" value="TreeGrafter"/>
</dbReference>
<dbReference type="Gene3D" id="2.40.110.10">
    <property type="entry name" value="Butyryl-CoA Dehydrogenase, subunit A, domain 2"/>
    <property type="match status" value="1"/>
</dbReference>
<dbReference type="InterPro" id="IPR036250">
    <property type="entry name" value="AcylCo_DH-like_C"/>
</dbReference>
<feature type="domain" description="Acyl-CoA dehydrogenase C-terminal" evidence="2">
    <location>
        <begin position="214"/>
        <end position="339"/>
    </location>
</feature>
<dbReference type="SUPFAM" id="SSF47203">
    <property type="entry name" value="Acyl-CoA dehydrogenase C-terminal domain-like"/>
    <property type="match status" value="1"/>
</dbReference>
<reference evidence="3 4" key="1">
    <citation type="submission" date="2016-10" db="EMBL/GenBank/DDBJ databases">
        <authorList>
            <person name="de Groot N.N."/>
        </authorList>
    </citation>
    <scope>NUCLEOTIDE SEQUENCE [LARGE SCALE GENOMIC DNA]</scope>
    <source>
        <strain evidence="3 4">CGMCC 4.2023</strain>
    </source>
</reference>
<dbReference type="PANTHER" id="PTHR48083">
    <property type="entry name" value="MEDIUM-CHAIN SPECIFIC ACYL-COA DEHYDROGENASE, MITOCHONDRIAL-RELATED"/>
    <property type="match status" value="1"/>
</dbReference>
<dbReference type="RefSeq" id="WP_103883610.1">
    <property type="nucleotide sequence ID" value="NZ_FNVU01000001.1"/>
</dbReference>
<evidence type="ECO:0000313" key="4">
    <source>
        <dbReference type="Proteomes" id="UP000236754"/>
    </source>
</evidence>
<dbReference type="Proteomes" id="UP000236754">
    <property type="component" value="Unassembled WGS sequence"/>
</dbReference>
<evidence type="ECO:0000256" key="1">
    <source>
        <dbReference type="ARBA" id="ARBA00023002"/>
    </source>
</evidence>
<dbReference type="Gene3D" id="1.20.140.10">
    <property type="entry name" value="Butyryl-CoA Dehydrogenase, subunit A, domain 3"/>
    <property type="match status" value="1"/>
</dbReference>
<dbReference type="Pfam" id="PF08028">
    <property type="entry name" value="Acyl-CoA_dh_2"/>
    <property type="match status" value="1"/>
</dbReference>
<dbReference type="PIRSF" id="PIRSF016578">
    <property type="entry name" value="HsaA"/>
    <property type="match status" value="1"/>
</dbReference>
<dbReference type="OrthoDB" id="3404950at2"/>
<dbReference type="Gene3D" id="1.10.540.10">
    <property type="entry name" value="Acyl-CoA dehydrogenase/oxidase, N-terminal domain"/>
    <property type="match status" value="1"/>
</dbReference>
<dbReference type="GO" id="GO:0003995">
    <property type="term" value="F:acyl-CoA dehydrogenase activity"/>
    <property type="evidence" value="ECO:0007669"/>
    <property type="project" value="TreeGrafter"/>
</dbReference>
<sequence>MNTGVTSDEQLRVLLAHAEKTEQQDRPTPESLEAARQGGAFALRTPARHGGAEANAETLARRLAVLGRACPATAWIAGTCATAKTLAALAYDVKVLADLFADPDALACGSGVPAARGERLPDGSVRVTGRWPNVSGCEDAAWAGLALMCDGVYSTALIPLEDLSVERTWHMAGMRGTGSHTLVATDLLVPAGRVVSADPPAPATRLLFALTVLGPVVGAARGALDVTRTMFASDRKPFMTAYSRMGESAGARHWLAEAAHLVDRAERTMLAVARAADSREGAAADTARLAMDLADAGRDCRAALERMLDLHGASGFATANPLQRYWRDVAVGSRHPHLNPYLATENLGSALVDAHPER</sequence>
<dbReference type="GO" id="GO:0016712">
    <property type="term" value="F:oxidoreductase activity, acting on paired donors, with incorporation or reduction of molecular oxygen, reduced flavin or flavoprotein as one donor, and incorporation of one atom of oxygen"/>
    <property type="evidence" value="ECO:0007669"/>
    <property type="project" value="TreeGrafter"/>
</dbReference>
<dbReference type="EMBL" id="FNVU01000001">
    <property type="protein sequence ID" value="SEF51497.1"/>
    <property type="molecule type" value="Genomic_DNA"/>
</dbReference>
<name>A0A1H5SP20_9ACTN</name>
<dbReference type="SUPFAM" id="SSF56645">
    <property type="entry name" value="Acyl-CoA dehydrogenase NM domain-like"/>
    <property type="match status" value="1"/>
</dbReference>
<gene>
    <name evidence="3" type="ORF">SAMN05216223_101187</name>
</gene>
<dbReference type="InterPro" id="IPR037069">
    <property type="entry name" value="AcylCoA_DH/ox_N_sf"/>
</dbReference>
<accession>A0A1H5SP20</accession>
<dbReference type="InterPro" id="IPR050741">
    <property type="entry name" value="Acyl-CoA_dehydrogenase"/>
</dbReference>
<dbReference type="InterPro" id="IPR046373">
    <property type="entry name" value="Acyl-CoA_Oxase/DH_mid-dom_sf"/>
</dbReference>
<keyword evidence="4" id="KW-1185">Reference proteome</keyword>
<dbReference type="AlphaFoldDB" id="A0A1H5SP20"/>
<evidence type="ECO:0000313" key="3">
    <source>
        <dbReference type="EMBL" id="SEF51497.1"/>
    </source>
</evidence>
<protein>
    <submittedName>
        <fullName evidence="3">Acyl-CoA dehydrogenase</fullName>
    </submittedName>
</protein>
<dbReference type="GO" id="GO:0050660">
    <property type="term" value="F:flavin adenine dinucleotide binding"/>
    <property type="evidence" value="ECO:0007669"/>
    <property type="project" value="InterPro"/>
</dbReference>
<dbReference type="GO" id="GO:0033539">
    <property type="term" value="P:fatty acid beta-oxidation using acyl-CoA dehydrogenase"/>
    <property type="evidence" value="ECO:0007669"/>
    <property type="project" value="TreeGrafter"/>
</dbReference>
<evidence type="ECO:0000259" key="2">
    <source>
        <dbReference type="Pfam" id="PF08028"/>
    </source>
</evidence>